<feature type="compositionally biased region" description="Low complexity" evidence="5">
    <location>
        <begin position="170"/>
        <end position="182"/>
    </location>
</feature>
<evidence type="ECO:0000313" key="8">
    <source>
        <dbReference type="EnsemblMetazoa" id="AALFPA23_018668.P27389"/>
    </source>
</evidence>
<evidence type="ECO:0000256" key="2">
    <source>
        <dbReference type="ARBA" id="ARBA00023127"/>
    </source>
</evidence>
<name>A0ABM1ZHV2_AEDAL</name>
<feature type="domain" description="Cyclin-like" evidence="6">
    <location>
        <begin position="265"/>
        <end position="350"/>
    </location>
</feature>
<dbReference type="RefSeq" id="XP_029735334.2">
    <property type="nucleotide sequence ID" value="XM_029879474.2"/>
</dbReference>
<evidence type="ECO:0000313" key="9">
    <source>
        <dbReference type="Proteomes" id="UP000069940"/>
    </source>
</evidence>
<feature type="domain" description="Cyclin C-terminal" evidence="7">
    <location>
        <begin position="359"/>
        <end position="481"/>
    </location>
</feature>
<dbReference type="Pfam" id="PF00134">
    <property type="entry name" value="Cyclin_N"/>
    <property type="match status" value="1"/>
</dbReference>
<dbReference type="InterPro" id="IPR048258">
    <property type="entry name" value="Cyclins_cyclin-box"/>
</dbReference>
<comment type="similarity">
    <text evidence="4">Belongs to the cyclin family.</text>
</comment>
<feature type="domain" description="Cyclin-like" evidence="6">
    <location>
        <begin position="363"/>
        <end position="450"/>
    </location>
</feature>
<dbReference type="SMART" id="SM00385">
    <property type="entry name" value="CYCLIN"/>
    <property type="match status" value="2"/>
</dbReference>
<keyword evidence="2 4" id="KW-0195">Cyclin</keyword>
<accession>A0ABM1ZHV2</accession>
<keyword evidence="9" id="KW-1185">Reference proteome</keyword>
<dbReference type="Gene3D" id="1.10.472.10">
    <property type="entry name" value="Cyclin-like"/>
    <property type="match status" value="2"/>
</dbReference>
<dbReference type="InterPro" id="IPR036915">
    <property type="entry name" value="Cyclin-like_sf"/>
</dbReference>
<evidence type="ECO:0000259" key="6">
    <source>
        <dbReference type="SMART" id="SM00385"/>
    </source>
</evidence>
<dbReference type="Proteomes" id="UP000069940">
    <property type="component" value="Unassembled WGS sequence"/>
</dbReference>
<dbReference type="PANTHER" id="PTHR10177">
    <property type="entry name" value="CYCLINS"/>
    <property type="match status" value="1"/>
</dbReference>
<organism evidence="8 9">
    <name type="scientific">Aedes albopictus</name>
    <name type="common">Asian tiger mosquito</name>
    <name type="synonym">Stegomyia albopicta</name>
    <dbReference type="NCBI Taxonomy" id="7160"/>
    <lineage>
        <taxon>Eukaryota</taxon>
        <taxon>Metazoa</taxon>
        <taxon>Ecdysozoa</taxon>
        <taxon>Arthropoda</taxon>
        <taxon>Hexapoda</taxon>
        <taxon>Insecta</taxon>
        <taxon>Pterygota</taxon>
        <taxon>Neoptera</taxon>
        <taxon>Endopterygota</taxon>
        <taxon>Diptera</taxon>
        <taxon>Nematocera</taxon>
        <taxon>Culicoidea</taxon>
        <taxon>Culicidae</taxon>
        <taxon>Culicinae</taxon>
        <taxon>Aedini</taxon>
        <taxon>Aedes</taxon>
        <taxon>Stegomyia</taxon>
    </lineage>
</organism>
<dbReference type="InterPro" id="IPR013763">
    <property type="entry name" value="Cyclin-like_dom"/>
</dbReference>
<evidence type="ECO:0000256" key="5">
    <source>
        <dbReference type="SAM" id="MobiDB-lite"/>
    </source>
</evidence>
<proteinExistence type="inferred from homology"/>
<evidence type="ECO:0000256" key="1">
    <source>
        <dbReference type="ARBA" id="ARBA00022618"/>
    </source>
</evidence>
<dbReference type="GeneID" id="115270215"/>
<dbReference type="SMART" id="SM01332">
    <property type="entry name" value="Cyclin_C"/>
    <property type="match status" value="1"/>
</dbReference>
<dbReference type="EnsemblMetazoa" id="AALFPA23_018668.R27389">
    <property type="protein sequence ID" value="AALFPA23_018668.P27389"/>
    <property type="gene ID" value="AALFPA23_018668"/>
</dbReference>
<feature type="region of interest" description="Disordered" evidence="5">
    <location>
        <begin position="161"/>
        <end position="203"/>
    </location>
</feature>
<sequence length="496" mass="56206">MATHFRIAKTDENDAARVQAKKVLKEPTVGKRAVLGELGNKVLKNVEHGKGGKDGGVFKSTDAAFKNIKPRVDTHWKKSDGPITVFPVSKPVTRSDSLKGLNHVGIGQKYNKSTVSANTVLPAGTAAAAQKKVVHVTKGAEVKKVKVVNLKREESRLTRRSLTKLKQLKKQTSSSSSSSSSLATNSDEEEYKIEKPDSPDTHSHKLLEEVENIDINDAWNPMLVSEYVNDIYDYLNSLEEIFAIRENFLDSHKQINHKMRTILIDWINEVQYQYKLEIDTYHMTVSIIDRYLQLVVDTPKKELQLVGVTAMFIASKYEELFPPDIDDFVYITDDTYKKKQILDMEKQIVKVLDFHLGKPLPTHFLRRYSKAAKAADKNHLCAKYLIEMASIDYSTAHYKPSEIAAAALYISLTLFPLANNTEPKVWTKTLEHYTHYTVQHLTPIIQRLAKVVKNAPNMKVHAVYNKYQSSKFERISVHPEFQGPVMDKLIDGEVSP</sequence>
<dbReference type="InterPro" id="IPR006671">
    <property type="entry name" value="Cyclin_N"/>
</dbReference>
<evidence type="ECO:0000256" key="4">
    <source>
        <dbReference type="RuleBase" id="RU000383"/>
    </source>
</evidence>
<reference evidence="9" key="1">
    <citation type="journal article" date="2015" name="Proc. Natl. Acad. Sci. U.S.A.">
        <title>Genome sequence of the Asian Tiger mosquito, Aedes albopictus, reveals insights into its biology, genetics, and evolution.</title>
        <authorList>
            <person name="Chen X.G."/>
            <person name="Jiang X."/>
            <person name="Gu J."/>
            <person name="Xu M."/>
            <person name="Wu Y."/>
            <person name="Deng Y."/>
            <person name="Zhang C."/>
            <person name="Bonizzoni M."/>
            <person name="Dermauw W."/>
            <person name="Vontas J."/>
            <person name="Armbruster P."/>
            <person name="Huang X."/>
            <person name="Yang Y."/>
            <person name="Zhang H."/>
            <person name="He W."/>
            <person name="Peng H."/>
            <person name="Liu Y."/>
            <person name="Wu K."/>
            <person name="Chen J."/>
            <person name="Lirakis M."/>
            <person name="Topalis P."/>
            <person name="Van Leeuwen T."/>
            <person name="Hall A.B."/>
            <person name="Jiang X."/>
            <person name="Thorpe C."/>
            <person name="Mueller R.L."/>
            <person name="Sun C."/>
            <person name="Waterhouse R.M."/>
            <person name="Yan G."/>
            <person name="Tu Z.J."/>
            <person name="Fang X."/>
            <person name="James A.A."/>
        </authorList>
    </citation>
    <scope>NUCLEOTIDE SEQUENCE [LARGE SCALE GENOMIC DNA]</scope>
    <source>
        <strain evidence="9">Foshan</strain>
    </source>
</reference>
<dbReference type="CDD" id="cd20507">
    <property type="entry name" value="CYCLIN_CCNB1-like_rpt1"/>
    <property type="match status" value="1"/>
</dbReference>
<dbReference type="InterPro" id="IPR039361">
    <property type="entry name" value="Cyclin"/>
</dbReference>
<evidence type="ECO:0008006" key="10">
    <source>
        <dbReference type="Google" id="ProtNLM"/>
    </source>
</evidence>
<dbReference type="InterPro" id="IPR004367">
    <property type="entry name" value="Cyclin_C-dom"/>
</dbReference>
<dbReference type="CDD" id="cd20509">
    <property type="entry name" value="CYCLIN_CCNB1-like_rpt2"/>
    <property type="match status" value="1"/>
</dbReference>
<keyword evidence="1" id="KW-0132">Cell division</keyword>
<evidence type="ECO:0000256" key="3">
    <source>
        <dbReference type="ARBA" id="ARBA00023306"/>
    </source>
</evidence>
<dbReference type="PROSITE" id="PS00292">
    <property type="entry name" value="CYCLINS"/>
    <property type="match status" value="1"/>
</dbReference>
<protein>
    <recommendedName>
        <fullName evidence="10">Cyclin N-terminal domain-containing protein</fullName>
    </recommendedName>
</protein>
<reference evidence="8" key="2">
    <citation type="submission" date="2025-05" db="UniProtKB">
        <authorList>
            <consortium name="EnsemblMetazoa"/>
        </authorList>
    </citation>
    <scope>IDENTIFICATION</scope>
    <source>
        <strain evidence="8">Foshan</strain>
    </source>
</reference>
<keyword evidence="3" id="KW-0131">Cell cycle</keyword>
<evidence type="ECO:0000259" key="7">
    <source>
        <dbReference type="SMART" id="SM01332"/>
    </source>
</evidence>
<feature type="compositionally biased region" description="Basic and acidic residues" evidence="5">
    <location>
        <begin position="192"/>
        <end position="203"/>
    </location>
</feature>
<dbReference type="SUPFAM" id="SSF47954">
    <property type="entry name" value="Cyclin-like"/>
    <property type="match status" value="2"/>
</dbReference>
<dbReference type="Pfam" id="PF02984">
    <property type="entry name" value="Cyclin_C"/>
    <property type="match status" value="1"/>
</dbReference>